<evidence type="ECO:0000313" key="10">
    <source>
        <dbReference type="Proteomes" id="UP000294364"/>
    </source>
</evidence>
<dbReference type="Pfam" id="PF00213">
    <property type="entry name" value="OSCP"/>
    <property type="match status" value="1"/>
</dbReference>
<keyword evidence="6 8" id="KW-0139">CF(1)</keyword>
<evidence type="ECO:0000256" key="5">
    <source>
        <dbReference type="ARBA" id="ARBA00023136"/>
    </source>
</evidence>
<comment type="function">
    <text evidence="8">This protein is part of the stalk that links CF(0) to CF(1). It either transmits conformational changes from CF(0) to CF(1) or is implicated in proton conduction.</text>
</comment>
<keyword evidence="8" id="KW-1003">Cell membrane</keyword>
<dbReference type="OrthoDB" id="9816221at2"/>
<dbReference type="HAMAP" id="MF_01416">
    <property type="entry name" value="ATP_synth_delta_bact"/>
    <property type="match status" value="1"/>
</dbReference>
<comment type="subcellular location">
    <subcellularLocation>
        <location evidence="8">Cell membrane</location>
        <topology evidence="8">Peripheral membrane protein</topology>
    </subcellularLocation>
    <subcellularLocation>
        <location evidence="1">Membrane</location>
    </subcellularLocation>
</comment>
<dbReference type="InterPro" id="IPR026015">
    <property type="entry name" value="ATP_synth_OSCP/delta_N_sf"/>
</dbReference>
<evidence type="ECO:0000256" key="6">
    <source>
        <dbReference type="ARBA" id="ARBA00023196"/>
    </source>
</evidence>
<evidence type="ECO:0000256" key="3">
    <source>
        <dbReference type="ARBA" id="ARBA00022781"/>
    </source>
</evidence>
<dbReference type="InterPro" id="IPR020781">
    <property type="entry name" value="ATPase_OSCP/d_CS"/>
</dbReference>
<dbReference type="AlphaFoldDB" id="A0A451CYG2"/>
<dbReference type="GO" id="GO:0046933">
    <property type="term" value="F:proton-transporting ATP synthase activity, rotational mechanism"/>
    <property type="evidence" value="ECO:0007669"/>
    <property type="project" value="UniProtKB-UniRule"/>
</dbReference>
<organism evidence="9 10">
    <name type="scientific">Candidatus Erwinia haradaeae</name>
    <dbReference type="NCBI Taxonomy" id="1922217"/>
    <lineage>
        <taxon>Bacteria</taxon>
        <taxon>Pseudomonadati</taxon>
        <taxon>Pseudomonadota</taxon>
        <taxon>Gammaproteobacteria</taxon>
        <taxon>Enterobacterales</taxon>
        <taxon>Erwiniaceae</taxon>
        <taxon>Erwinia</taxon>
    </lineage>
</organism>
<dbReference type="GO" id="GO:0045259">
    <property type="term" value="C:proton-transporting ATP synthase complex"/>
    <property type="evidence" value="ECO:0007669"/>
    <property type="project" value="UniProtKB-KW"/>
</dbReference>
<keyword evidence="2 8" id="KW-0813">Transport</keyword>
<keyword evidence="3 8" id="KW-0375">Hydrogen ion transport</keyword>
<dbReference type="Gene3D" id="1.10.520.20">
    <property type="entry name" value="N-terminal domain of the delta subunit of the F1F0-ATP synthase"/>
    <property type="match status" value="1"/>
</dbReference>
<reference evidence="9 10" key="1">
    <citation type="submission" date="2019-02" db="EMBL/GenBank/DDBJ databases">
        <authorList>
            <person name="Manzano-Marin A."/>
            <person name="Manzano-Marin A."/>
        </authorList>
    </citation>
    <scope>NUCLEOTIDE SEQUENCE [LARGE SCALE GENOMIC DNA]</scope>
    <source>
        <strain evidence="9 10">ErCicurtihirsuta</strain>
    </source>
</reference>
<dbReference type="GO" id="GO:0005886">
    <property type="term" value="C:plasma membrane"/>
    <property type="evidence" value="ECO:0007669"/>
    <property type="project" value="UniProtKB-SubCell"/>
</dbReference>
<protein>
    <recommendedName>
        <fullName evidence="8">ATP synthase subunit delta</fullName>
    </recommendedName>
    <alternativeName>
        <fullName evidence="8">ATP synthase F(1) sector subunit delta</fullName>
    </alternativeName>
    <alternativeName>
        <fullName evidence="8">F-type ATPase subunit delta</fullName>
        <shortName evidence="8">F-ATPase subunit delta</shortName>
    </alternativeName>
</protein>
<dbReference type="PRINTS" id="PR00125">
    <property type="entry name" value="ATPASEDELTA"/>
</dbReference>
<name>A0A451CYG2_9GAMM</name>
<dbReference type="EMBL" id="LR217698">
    <property type="protein sequence ID" value="VFP78377.1"/>
    <property type="molecule type" value="Genomic_DNA"/>
</dbReference>
<keyword evidence="4 8" id="KW-0406">Ion transport</keyword>
<keyword evidence="7 8" id="KW-0066">ATP synthesis</keyword>
<evidence type="ECO:0000256" key="7">
    <source>
        <dbReference type="ARBA" id="ARBA00023310"/>
    </source>
</evidence>
<accession>A0A451CYG2</accession>
<keyword evidence="5 8" id="KW-0472">Membrane</keyword>
<dbReference type="PROSITE" id="PS00389">
    <property type="entry name" value="ATPASE_DELTA"/>
    <property type="match status" value="1"/>
</dbReference>
<evidence type="ECO:0000256" key="1">
    <source>
        <dbReference type="ARBA" id="ARBA00004370"/>
    </source>
</evidence>
<dbReference type="InterPro" id="IPR000711">
    <property type="entry name" value="ATPase_OSCP/dsu"/>
</dbReference>
<dbReference type="SUPFAM" id="SSF47928">
    <property type="entry name" value="N-terminal domain of the delta subunit of the F1F0-ATP synthase"/>
    <property type="match status" value="1"/>
</dbReference>
<dbReference type="RefSeq" id="WP_157991754.1">
    <property type="nucleotide sequence ID" value="NZ_LR217698.1"/>
</dbReference>
<comment type="function">
    <text evidence="8">F(1)F(0) ATP synthase produces ATP from ADP in the presence of a proton or sodium gradient. F-type ATPases consist of two structural domains, F(1) containing the extramembraneous catalytic core and F(0) containing the membrane proton channel, linked together by a central stalk and a peripheral stalk. During catalysis, ATP synthesis in the catalytic domain of F(1) is coupled via a rotary mechanism of the central stalk subunits to proton translocation.</text>
</comment>
<evidence type="ECO:0000256" key="2">
    <source>
        <dbReference type="ARBA" id="ARBA00022448"/>
    </source>
</evidence>
<evidence type="ECO:0000256" key="4">
    <source>
        <dbReference type="ARBA" id="ARBA00023065"/>
    </source>
</evidence>
<dbReference type="Proteomes" id="UP000294364">
    <property type="component" value="Chromosome"/>
</dbReference>
<sequence length="181" mass="20799">MKNQTLDLITLARPYAKAAFDFSIRQNCLDQWQRALTFTTLVISYPSVQILISKPLAPYILSDIFIKICGDQLDHHVQNFIRILSENKRLSLLSNILEKFIQLRTRYEAIIELEILSAKKLNVIQMNNIQIAMEKHLSSKVKLNYTIDTSLIAGLIIRMGDIVIDGSIRNRIEQLTKVLKS</sequence>
<gene>
    <name evidence="8 9" type="primary">atpH</name>
    <name evidence="9" type="ORF">ERCICURT3053_027</name>
</gene>
<evidence type="ECO:0000256" key="8">
    <source>
        <dbReference type="HAMAP-Rule" id="MF_01416"/>
    </source>
</evidence>
<dbReference type="PANTHER" id="PTHR11910">
    <property type="entry name" value="ATP SYNTHASE DELTA CHAIN"/>
    <property type="match status" value="1"/>
</dbReference>
<dbReference type="NCBIfam" id="NF004402">
    <property type="entry name" value="PRK05758.2-2"/>
    <property type="match status" value="1"/>
</dbReference>
<dbReference type="NCBIfam" id="TIGR01145">
    <property type="entry name" value="ATP_synt_delta"/>
    <property type="match status" value="1"/>
</dbReference>
<comment type="similarity">
    <text evidence="8">Belongs to the ATPase delta chain family.</text>
</comment>
<proteinExistence type="inferred from homology"/>
<evidence type="ECO:0000313" key="9">
    <source>
        <dbReference type="EMBL" id="VFP78377.1"/>
    </source>
</evidence>